<evidence type="ECO:0000313" key="1">
    <source>
        <dbReference type="EMBL" id="SDC26380.1"/>
    </source>
</evidence>
<gene>
    <name evidence="1" type="ORF">SAMN05421872_101699</name>
</gene>
<sequence length="60" mass="6344">MRSRVSWPLLLLALMCAIPAVVGGLWVAVGDEDYQGIGFACLGFFGAGVVVLGRKAFTQD</sequence>
<name>A0A1G6K5V2_9ACTN</name>
<reference evidence="1 2" key="1">
    <citation type="submission" date="2016-10" db="EMBL/GenBank/DDBJ databases">
        <authorList>
            <person name="de Groot N.N."/>
        </authorList>
    </citation>
    <scope>NUCLEOTIDE SEQUENCE [LARGE SCALE GENOMIC DNA]</scope>
    <source>
        <strain evidence="1 2">CGMCC 4.6858</strain>
    </source>
</reference>
<organism evidence="1 2">
    <name type="scientific">Nocardioides lianchengensis</name>
    <dbReference type="NCBI Taxonomy" id="1045774"/>
    <lineage>
        <taxon>Bacteria</taxon>
        <taxon>Bacillati</taxon>
        <taxon>Actinomycetota</taxon>
        <taxon>Actinomycetes</taxon>
        <taxon>Propionibacteriales</taxon>
        <taxon>Nocardioidaceae</taxon>
        <taxon>Nocardioides</taxon>
    </lineage>
</organism>
<keyword evidence="2" id="KW-1185">Reference proteome</keyword>
<proteinExistence type="predicted"/>
<dbReference type="RefSeq" id="WP_090850753.1">
    <property type="nucleotide sequence ID" value="NZ_FMZM01000001.1"/>
</dbReference>
<dbReference type="Proteomes" id="UP000199034">
    <property type="component" value="Unassembled WGS sequence"/>
</dbReference>
<dbReference type="EMBL" id="FMZM01000001">
    <property type="protein sequence ID" value="SDC26380.1"/>
    <property type="molecule type" value="Genomic_DNA"/>
</dbReference>
<protein>
    <submittedName>
        <fullName evidence="1">Uncharacterized protein</fullName>
    </submittedName>
</protein>
<evidence type="ECO:0000313" key="2">
    <source>
        <dbReference type="Proteomes" id="UP000199034"/>
    </source>
</evidence>
<dbReference type="AlphaFoldDB" id="A0A1G6K5V2"/>
<accession>A0A1G6K5V2</accession>